<dbReference type="InterPro" id="IPR043502">
    <property type="entry name" value="DNA/RNA_pol_sf"/>
</dbReference>
<dbReference type="InterPro" id="IPR041373">
    <property type="entry name" value="RT_RNaseH"/>
</dbReference>
<keyword evidence="5" id="KW-0378">Hydrolase</keyword>
<dbReference type="GO" id="GO:0003964">
    <property type="term" value="F:RNA-directed DNA polymerase activity"/>
    <property type="evidence" value="ECO:0007669"/>
    <property type="project" value="UniProtKB-KW"/>
</dbReference>
<dbReference type="GO" id="GO:0004519">
    <property type="term" value="F:endonuclease activity"/>
    <property type="evidence" value="ECO:0007669"/>
    <property type="project" value="UniProtKB-KW"/>
</dbReference>
<organism evidence="9 10">
    <name type="scientific">Vitis vinifera</name>
    <name type="common">Grape</name>
    <dbReference type="NCBI Taxonomy" id="29760"/>
    <lineage>
        <taxon>Eukaryota</taxon>
        <taxon>Viridiplantae</taxon>
        <taxon>Streptophyta</taxon>
        <taxon>Embryophyta</taxon>
        <taxon>Tracheophyta</taxon>
        <taxon>Spermatophyta</taxon>
        <taxon>Magnoliopsida</taxon>
        <taxon>eudicotyledons</taxon>
        <taxon>Gunneridae</taxon>
        <taxon>Pentapetalae</taxon>
        <taxon>rosids</taxon>
        <taxon>Vitales</taxon>
        <taxon>Vitaceae</taxon>
        <taxon>Viteae</taxon>
        <taxon>Vitis</taxon>
    </lineage>
</organism>
<evidence type="ECO:0000256" key="6">
    <source>
        <dbReference type="ARBA" id="ARBA00022918"/>
    </source>
</evidence>
<dbReference type="EMBL" id="QGNW01000473">
    <property type="protein sequence ID" value="RVW70096.1"/>
    <property type="molecule type" value="Genomic_DNA"/>
</dbReference>
<dbReference type="Gene3D" id="2.40.70.10">
    <property type="entry name" value="Acid Proteases"/>
    <property type="match status" value="1"/>
</dbReference>
<dbReference type="PANTHER" id="PTHR32108:SF9">
    <property type="entry name" value="REVERSE TRANSCRIPTASE RNASE H-LIKE DOMAIN-CONTAINING PROTEIN"/>
    <property type="match status" value="1"/>
</dbReference>
<keyword evidence="6" id="KW-0695">RNA-directed DNA polymerase</keyword>
<dbReference type="CDD" id="cd09274">
    <property type="entry name" value="RNase_HI_RT_Ty3"/>
    <property type="match status" value="1"/>
</dbReference>
<evidence type="ECO:0000256" key="7">
    <source>
        <dbReference type="SAM" id="MobiDB-lite"/>
    </source>
</evidence>
<dbReference type="InterPro" id="IPR021109">
    <property type="entry name" value="Peptidase_aspartic_dom_sf"/>
</dbReference>
<dbReference type="SUPFAM" id="SSF56672">
    <property type="entry name" value="DNA/RNA polymerases"/>
    <property type="match status" value="1"/>
</dbReference>
<dbReference type="AlphaFoldDB" id="A0A438GD29"/>
<reference evidence="9 10" key="1">
    <citation type="journal article" date="2018" name="PLoS Genet.">
        <title>Population sequencing reveals clonal diversity and ancestral inbreeding in the grapevine cultivar Chardonnay.</title>
        <authorList>
            <person name="Roach M.J."/>
            <person name="Johnson D.L."/>
            <person name="Bohlmann J."/>
            <person name="van Vuuren H.J."/>
            <person name="Jones S.J."/>
            <person name="Pretorius I.S."/>
            <person name="Schmidt S.A."/>
            <person name="Borneman A.R."/>
        </authorList>
    </citation>
    <scope>NUCLEOTIDE SEQUENCE [LARGE SCALE GENOMIC DNA]</scope>
    <source>
        <strain evidence="10">cv. Chardonnay</strain>
        <tissue evidence="9">Leaf</tissue>
    </source>
</reference>
<name>A0A438GD29_VITVI</name>
<dbReference type="Pfam" id="PF17917">
    <property type="entry name" value="RT_RNaseH"/>
    <property type="match status" value="1"/>
</dbReference>
<keyword evidence="4" id="KW-0255">Endonuclease</keyword>
<protein>
    <recommendedName>
        <fullName evidence="8">Reverse transcriptase RNase H-like domain-containing protein</fullName>
    </recommendedName>
</protein>
<evidence type="ECO:0000259" key="8">
    <source>
        <dbReference type="Pfam" id="PF17917"/>
    </source>
</evidence>
<dbReference type="PANTHER" id="PTHR32108">
    <property type="entry name" value="DNA-DIRECTED RNA POLYMERASE SUBUNIT ALPHA"/>
    <property type="match status" value="1"/>
</dbReference>
<feature type="region of interest" description="Disordered" evidence="7">
    <location>
        <begin position="151"/>
        <end position="180"/>
    </location>
</feature>
<keyword evidence="2" id="KW-0548">Nucleotidyltransferase</keyword>
<keyword evidence="3" id="KW-0540">Nuclease</keyword>
<evidence type="ECO:0000313" key="10">
    <source>
        <dbReference type="Proteomes" id="UP000288805"/>
    </source>
</evidence>
<accession>A0A438GD29</accession>
<gene>
    <name evidence="9" type="ORF">CK203_062291</name>
</gene>
<comment type="caution">
    <text evidence="9">The sequence shown here is derived from an EMBL/GenBank/DDBJ whole genome shotgun (WGS) entry which is preliminary data.</text>
</comment>
<dbReference type="GO" id="GO:0016787">
    <property type="term" value="F:hydrolase activity"/>
    <property type="evidence" value="ECO:0007669"/>
    <property type="project" value="UniProtKB-KW"/>
</dbReference>
<evidence type="ECO:0000256" key="4">
    <source>
        <dbReference type="ARBA" id="ARBA00022759"/>
    </source>
</evidence>
<feature type="domain" description="Reverse transcriptase RNase H-like" evidence="8">
    <location>
        <begin position="894"/>
        <end position="997"/>
    </location>
</feature>
<evidence type="ECO:0000256" key="3">
    <source>
        <dbReference type="ARBA" id="ARBA00022722"/>
    </source>
</evidence>
<sequence>MRQMRVSDGGMGWDDFDGLPVASLPAKFRMPEIERYTGIGCPRIHLRLYSTVMRAHGLDEAQMIMLFPYVSRRELEALRQRPDETVTSFISRWREKIAQIIDRPSERDQISMIMKSLQPRFARHLMGFPHVDFGSLVQALYGIEEGIARGLWPDSSPSDSKGKKPAIGQRPGDVSAISTVRPRPPRYYQTVGQTSGVYYPPSPHVQYRSPVPFRPMSPTYLHSAPQPVYATQTTQRPPAHYPQPRAPPAPRPMRQFSQLGMPLSRAFQKLMEGGLLTALAPRPPPQPLPPQFRLDLHCAYHQGLGHDTDRCSALRHAIQDLIDQGLVNLGQPSVTTNPLPAHTTHSVPPPTGDDGYEIVGATSDSSIPAPFSLIPDRAPLQLIPFTPSYVGHRDMFAPFILWPEDVDVQVMTRSGRLAQAAPPVTRPFGGTDSREEVRREDDEILRQLQSTQARISIWKGLIHMMTADRATCIVFFADDLPPEGSDHTRPLYITVVCSGHRVPSVLLDNGSALNVCPLATTIALGFAPSDFGPSTQTVRAYDSTQREVMGTLTMDLLIDPTTFSILFQVLRIPASFNLLLGRPWIHQAGAIPSSLHQKVKFIHDGQVITVQSTRDMISSSEPILQISHSDDDFFLTGFTFDEHSSTLVLDMMRGMSFLPGFGLGRRQHGSSEFVTSIDHETPYGLGFTPSEDDVCYMSRLRRDKVRARLFGIPFDYPVRPYTFSLADYFVKDQSFSDDPSTISRSKPAYSPCASRMRLLIMVSSLIQFSVSLSRHLELSGVSVIEIGLDPSIVQHHLPILPHARPVKQKLRRLHPRWSLQQGYAIWVEEWPEPLISEQPLLLFHDMMYKDVEGIWSVSEGIEVDPDKIKAILDMPVPRTERKRSGVFWVVPPMPGRPLLLYLSVSDMALGCMLAQLDDLGKERAIYYLSKRMLEYEMRYVMIERFCLALVWATRRLRHYMTEYSVYLISHLDPLRYLFDRPALAGRLMRWLVLLTEFDIHYVSQKSIKGSDYYPKSAILHL</sequence>
<keyword evidence="1" id="KW-0808">Transferase</keyword>
<dbReference type="CDD" id="cd00303">
    <property type="entry name" value="retropepsin_like"/>
    <property type="match status" value="1"/>
</dbReference>
<evidence type="ECO:0000256" key="5">
    <source>
        <dbReference type="ARBA" id="ARBA00022801"/>
    </source>
</evidence>
<evidence type="ECO:0000256" key="1">
    <source>
        <dbReference type="ARBA" id="ARBA00022679"/>
    </source>
</evidence>
<evidence type="ECO:0000256" key="2">
    <source>
        <dbReference type="ARBA" id="ARBA00022695"/>
    </source>
</evidence>
<dbReference type="Proteomes" id="UP000288805">
    <property type="component" value="Unassembled WGS sequence"/>
</dbReference>
<evidence type="ECO:0000313" key="9">
    <source>
        <dbReference type="EMBL" id="RVW70096.1"/>
    </source>
</evidence>
<proteinExistence type="predicted"/>